<dbReference type="eggNOG" id="COG0664">
    <property type="taxonomic scope" value="Bacteria"/>
</dbReference>
<dbReference type="Proteomes" id="UP000002774">
    <property type="component" value="Chromosome"/>
</dbReference>
<dbReference type="Pfam" id="PF00027">
    <property type="entry name" value="cNMP_binding"/>
    <property type="match status" value="1"/>
</dbReference>
<evidence type="ECO:0000313" key="2">
    <source>
        <dbReference type="EMBL" id="EHQ25559.1"/>
    </source>
</evidence>
<reference evidence="2" key="1">
    <citation type="submission" date="2011-09" db="EMBL/GenBank/DDBJ databases">
        <title>The permanent draft genome of Mucilaginibacter paludis DSM 18603.</title>
        <authorList>
            <consortium name="US DOE Joint Genome Institute (JGI-PGF)"/>
            <person name="Lucas S."/>
            <person name="Han J."/>
            <person name="Lapidus A."/>
            <person name="Bruce D."/>
            <person name="Goodwin L."/>
            <person name="Pitluck S."/>
            <person name="Peters L."/>
            <person name="Kyrpides N."/>
            <person name="Mavromatis K."/>
            <person name="Ivanova N."/>
            <person name="Mikhailova N."/>
            <person name="Held B."/>
            <person name="Detter J.C."/>
            <person name="Tapia R."/>
            <person name="Han C."/>
            <person name="Land M."/>
            <person name="Hauser L."/>
            <person name="Markowitz V."/>
            <person name="Cheng J.-F."/>
            <person name="Hugenholtz P."/>
            <person name="Woyke T."/>
            <person name="Wu D."/>
            <person name="Tindall B."/>
            <person name="Brambilla E."/>
            <person name="Klenk H.-P."/>
            <person name="Eisen J.A."/>
        </authorList>
    </citation>
    <scope>NUCLEOTIDE SEQUENCE [LARGE SCALE GENOMIC DNA]</scope>
    <source>
        <strain evidence="2">DSM 18603</strain>
    </source>
</reference>
<dbReference type="InterPro" id="IPR000595">
    <property type="entry name" value="cNMP-bd_dom"/>
</dbReference>
<dbReference type="SUPFAM" id="SSF51206">
    <property type="entry name" value="cAMP-binding domain-like"/>
    <property type="match status" value="1"/>
</dbReference>
<dbReference type="HOGENOM" id="CLU_075053_9_3_10"/>
<sequence>MTADELYKLLFTIRNLPAALSDEGERARLTAYLNKIVGHSYHQRDQLLLSEGQEAMYIYFLEKGFARGYYHDIQHDREHTVMLWDQYSFITDPPAFFEKEPSKLNIEVMAGSHLLFISRQQLDELYQTFPYAEVFTFRITSFYSAHFATRSHDLVSLSAWERYQQLLKHYPKIELKVTKKIIASYIDVAPQSLSRLIKANRCR</sequence>
<feature type="domain" description="Cyclic nucleotide-binding" evidence="1">
    <location>
        <begin position="43"/>
        <end position="128"/>
    </location>
</feature>
<evidence type="ECO:0000313" key="3">
    <source>
        <dbReference type="Proteomes" id="UP000002774"/>
    </source>
</evidence>
<keyword evidence="3" id="KW-1185">Reference proteome</keyword>
<evidence type="ECO:0000259" key="1">
    <source>
        <dbReference type="Pfam" id="PF00027"/>
    </source>
</evidence>
<name>H1YI11_9SPHI</name>
<gene>
    <name evidence="2" type="ORF">Mucpa_1399</name>
</gene>
<dbReference type="InterPro" id="IPR014710">
    <property type="entry name" value="RmlC-like_jellyroll"/>
</dbReference>
<dbReference type="InterPro" id="IPR018490">
    <property type="entry name" value="cNMP-bd_dom_sf"/>
</dbReference>
<dbReference type="OrthoDB" id="680421at2"/>
<protein>
    <submittedName>
        <fullName evidence="2">Cyclic nucleotide-binding protein</fullName>
    </submittedName>
</protein>
<dbReference type="RefSeq" id="WP_008505340.1">
    <property type="nucleotide sequence ID" value="NZ_CM001403.1"/>
</dbReference>
<accession>H1YI11</accession>
<proteinExistence type="predicted"/>
<dbReference type="EMBL" id="CM001403">
    <property type="protein sequence ID" value="EHQ25559.1"/>
    <property type="molecule type" value="Genomic_DNA"/>
</dbReference>
<dbReference type="Gene3D" id="2.60.120.10">
    <property type="entry name" value="Jelly Rolls"/>
    <property type="match status" value="1"/>
</dbReference>
<organism evidence="2 3">
    <name type="scientific">Mucilaginibacter paludis DSM 18603</name>
    <dbReference type="NCBI Taxonomy" id="714943"/>
    <lineage>
        <taxon>Bacteria</taxon>
        <taxon>Pseudomonadati</taxon>
        <taxon>Bacteroidota</taxon>
        <taxon>Sphingobacteriia</taxon>
        <taxon>Sphingobacteriales</taxon>
        <taxon>Sphingobacteriaceae</taxon>
        <taxon>Mucilaginibacter</taxon>
    </lineage>
</organism>
<dbReference type="AlphaFoldDB" id="H1YI11"/>
<dbReference type="STRING" id="714943.Mucpa_1399"/>